<evidence type="ECO:0000256" key="3">
    <source>
        <dbReference type="ARBA" id="ARBA00022763"/>
    </source>
</evidence>
<keyword evidence="7" id="KW-0234">DNA repair</keyword>
<dbReference type="PANTHER" id="PTHR33693">
    <property type="entry name" value="TYPE-5 URACIL-DNA GLYCOSYLASE"/>
    <property type="match status" value="1"/>
</dbReference>
<dbReference type="InterPro" id="IPR036895">
    <property type="entry name" value="Uracil-DNA_glycosylase-like_sf"/>
</dbReference>
<evidence type="ECO:0000256" key="7">
    <source>
        <dbReference type="ARBA" id="ARBA00023204"/>
    </source>
</evidence>
<evidence type="ECO:0000256" key="2">
    <source>
        <dbReference type="ARBA" id="ARBA00022723"/>
    </source>
</evidence>
<keyword evidence="1" id="KW-0004">4Fe-4S</keyword>
<accession>A0A6J5MF46</accession>
<evidence type="ECO:0000313" key="10">
    <source>
        <dbReference type="EMBL" id="CAB4162999.1"/>
    </source>
</evidence>
<dbReference type="GO" id="GO:0046872">
    <property type="term" value="F:metal ion binding"/>
    <property type="evidence" value="ECO:0007669"/>
    <property type="project" value="UniProtKB-KW"/>
</dbReference>
<dbReference type="InterPro" id="IPR005122">
    <property type="entry name" value="Uracil-DNA_glycosylase-like"/>
</dbReference>
<gene>
    <name evidence="9" type="ORF">UFOVP436_222</name>
    <name evidence="10" type="ORF">UFOVP784_222</name>
</gene>
<evidence type="ECO:0000313" key="9">
    <source>
        <dbReference type="EMBL" id="CAB4143740.1"/>
    </source>
</evidence>
<keyword evidence="5" id="KW-0408">Iron</keyword>
<dbReference type="EMBL" id="LR796737">
    <property type="protein sequence ID" value="CAB4162999.1"/>
    <property type="molecule type" value="Genomic_DNA"/>
</dbReference>
<dbReference type="SUPFAM" id="SSF52141">
    <property type="entry name" value="Uracil-DNA glycosylase-like"/>
    <property type="match status" value="1"/>
</dbReference>
<dbReference type="Pfam" id="PF03167">
    <property type="entry name" value="UDG"/>
    <property type="match status" value="1"/>
</dbReference>
<keyword evidence="6" id="KW-0411">Iron-sulfur</keyword>
<dbReference type="InterPro" id="IPR051536">
    <property type="entry name" value="UDG_Type-4/5"/>
</dbReference>
<dbReference type="GO" id="GO:0006281">
    <property type="term" value="P:DNA repair"/>
    <property type="evidence" value="ECO:0007669"/>
    <property type="project" value="UniProtKB-KW"/>
</dbReference>
<dbReference type="PANTHER" id="PTHR33693:SF1">
    <property type="entry name" value="TYPE-4 URACIL-DNA GLYCOSYLASE"/>
    <property type="match status" value="1"/>
</dbReference>
<dbReference type="EMBL" id="LR796418">
    <property type="protein sequence ID" value="CAB4143740.1"/>
    <property type="molecule type" value="Genomic_DNA"/>
</dbReference>
<dbReference type="GO" id="GO:0097506">
    <property type="term" value="F:deaminated base DNA N-glycosylase activity"/>
    <property type="evidence" value="ECO:0007669"/>
    <property type="project" value="UniProtKB-ARBA"/>
</dbReference>
<evidence type="ECO:0000256" key="6">
    <source>
        <dbReference type="ARBA" id="ARBA00023014"/>
    </source>
</evidence>
<evidence type="ECO:0000256" key="5">
    <source>
        <dbReference type="ARBA" id="ARBA00023004"/>
    </source>
</evidence>
<keyword evidence="4" id="KW-0378">Hydrolase</keyword>
<dbReference type="GO" id="GO:0051539">
    <property type="term" value="F:4 iron, 4 sulfur cluster binding"/>
    <property type="evidence" value="ECO:0007669"/>
    <property type="project" value="UniProtKB-KW"/>
</dbReference>
<feature type="domain" description="Uracil-DNA glycosylase-like" evidence="8">
    <location>
        <begin position="122"/>
        <end position="239"/>
    </location>
</feature>
<sequence>MSSNFNQEELNALISDALDDSVKPIDRTYGQLGFMESNVIESIFNAFEDRIGHTDLVNIIRDSRISSLSVQSDLKITDLHTITHNCRKCQASGLATNPQLPKWNVNNPDVVFIIDSPALDQQASALFVSALKASGFSSDKVCLTYLMRCPVKSTTFDQTYVDNCSNFLHQEIQLMNPKLVCPIGTNALASLFGPDSKIKDYKGKISWLGSWPILPLYSLLYILKAGSTAEDSFKADMLQAYQFCYKKGS</sequence>
<protein>
    <submittedName>
        <fullName evidence="9">COG1573 Uracil-DNA glycosylase</fullName>
    </submittedName>
</protein>
<proteinExistence type="predicted"/>
<name>A0A6J5MF46_9CAUD</name>
<evidence type="ECO:0000256" key="4">
    <source>
        <dbReference type="ARBA" id="ARBA00022801"/>
    </source>
</evidence>
<keyword evidence="2" id="KW-0479">Metal-binding</keyword>
<evidence type="ECO:0000259" key="8">
    <source>
        <dbReference type="Pfam" id="PF03167"/>
    </source>
</evidence>
<organism evidence="9">
    <name type="scientific">uncultured Caudovirales phage</name>
    <dbReference type="NCBI Taxonomy" id="2100421"/>
    <lineage>
        <taxon>Viruses</taxon>
        <taxon>Duplodnaviria</taxon>
        <taxon>Heunggongvirae</taxon>
        <taxon>Uroviricota</taxon>
        <taxon>Caudoviricetes</taxon>
        <taxon>Peduoviridae</taxon>
        <taxon>Maltschvirus</taxon>
        <taxon>Maltschvirus maltsch</taxon>
    </lineage>
</organism>
<dbReference type="Gene3D" id="3.40.470.10">
    <property type="entry name" value="Uracil-DNA glycosylase-like domain"/>
    <property type="match status" value="1"/>
</dbReference>
<evidence type="ECO:0000256" key="1">
    <source>
        <dbReference type="ARBA" id="ARBA00022485"/>
    </source>
</evidence>
<reference evidence="9" key="1">
    <citation type="submission" date="2020-04" db="EMBL/GenBank/DDBJ databases">
        <authorList>
            <person name="Chiriac C."/>
            <person name="Salcher M."/>
            <person name="Ghai R."/>
            <person name="Kavagutti S V."/>
        </authorList>
    </citation>
    <scope>NUCLEOTIDE SEQUENCE</scope>
</reference>
<keyword evidence="3" id="KW-0227">DNA damage</keyword>